<gene>
    <name evidence="2" type="ORF">PG991_010298</name>
</gene>
<organism evidence="2 3">
    <name type="scientific">Apiospora marii</name>
    <dbReference type="NCBI Taxonomy" id="335849"/>
    <lineage>
        <taxon>Eukaryota</taxon>
        <taxon>Fungi</taxon>
        <taxon>Dikarya</taxon>
        <taxon>Ascomycota</taxon>
        <taxon>Pezizomycotina</taxon>
        <taxon>Sordariomycetes</taxon>
        <taxon>Xylariomycetidae</taxon>
        <taxon>Amphisphaeriales</taxon>
        <taxon>Apiosporaceae</taxon>
        <taxon>Apiospora</taxon>
    </lineage>
</organism>
<reference evidence="2 3" key="1">
    <citation type="submission" date="2023-01" db="EMBL/GenBank/DDBJ databases">
        <title>Analysis of 21 Apiospora genomes using comparative genomics revels a genus with tremendous synthesis potential of carbohydrate active enzymes and secondary metabolites.</title>
        <authorList>
            <person name="Sorensen T."/>
        </authorList>
    </citation>
    <scope>NUCLEOTIDE SEQUENCE [LARGE SCALE GENOMIC DNA]</scope>
    <source>
        <strain evidence="2 3">CBS 20057</strain>
    </source>
</reference>
<evidence type="ECO:0000313" key="3">
    <source>
        <dbReference type="Proteomes" id="UP001396898"/>
    </source>
</evidence>
<sequence>MIVGQLDLRSLTRLQRVSFQGDAYVRACLEYRDLLTHVPGVLETFGDLGLSSTHRIADIHRVFRTDACATCGDRGPLLFLPTCERCCEACVAYYPALSVKNSMLSTSHPAWSVLWGEATRLRPHTLYPKAVSAKAARDLALTVYGSEEALAQAVNHAGKGMIAPQRAKYWHEAHRASPRHNWLRRSLRDEADDTPKPPESLDSRKLAEASTMLFPTLTKRPTATLGTAMWCRGCDLTQYILAHWVDEMDQVEGEWKALVPPEYQTEKYWLPGVVLGMAKRAWSRDSFLEHVRHCPGAQRLRLYQSLYKA</sequence>
<proteinExistence type="predicted"/>
<evidence type="ECO:0000313" key="2">
    <source>
        <dbReference type="EMBL" id="KAK8012923.1"/>
    </source>
</evidence>
<evidence type="ECO:0000256" key="1">
    <source>
        <dbReference type="SAM" id="MobiDB-lite"/>
    </source>
</evidence>
<dbReference type="EMBL" id="JAQQWI010000015">
    <property type="protein sequence ID" value="KAK8012923.1"/>
    <property type="molecule type" value="Genomic_DNA"/>
</dbReference>
<protein>
    <submittedName>
        <fullName evidence="2">Uncharacterized protein</fullName>
    </submittedName>
</protein>
<comment type="caution">
    <text evidence="2">The sequence shown here is derived from an EMBL/GenBank/DDBJ whole genome shotgun (WGS) entry which is preliminary data.</text>
</comment>
<name>A0ABR1RIH8_9PEZI</name>
<feature type="compositionally biased region" description="Basic and acidic residues" evidence="1">
    <location>
        <begin position="186"/>
        <end position="205"/>
    </location>
</feature>
<keyword evidence="3" id="KW-1185">Reference proteome</keyword>
<accession>A0ABR1RIH8</accession>
<feature type="region of interest" description="Disordered" evidence="1">
    <location>
        <begin position="181"/>
        <end position="205"/>
    </location>
</feature>
<dbReference type="Proteomes" id="UP001396898">
    <property type="component" value="Unassembled WGS sequence"/>
</dbReference>